<dbReference type="Proteomes" id="UP000078504">
    <property type="component" value="Unassembled WGS sequence"/>
</dbReference>
<keyword evidence="1" id="KW-0175">Coiled coil</keyword>
<gene>
    <name evidence="3" type="ORF">M977_04388</name>
</gene>
<keyword evidence="2" id="KW-0472">Membrane</keyword>
<keyword evidence="2" id="KW-1133">Transmembrane helix</keyword>
<proteinExistence type="predicted"/>
<name>A0A1B7HNC8_9ENTR</name>
<dbReference type="EMBL" id="LXEP01000044">
    <property type="protein sequence ID" value="OAT17142.1"/>
    <property type="molecule type" value="Genomic_DNA"/>
</dbReference>
<organism evidence="3 4">
    <name type="scientific">Buttiauxella gaviniae ATCC 51604</name>
    <dbReference type="NCBI Taxonomy" id="1354253"/>
    <lineage>
        <taxon>Bacteria</taxon>
        <taxon>Pseudomonadati</taxon>
        <taxon>Pseudomonadota</taxon>
        <taxon>Gammaproteobacteria</taxon>
        <taxon>Enterobacterales</taxon>
        <taxon>Enterobacteriaceae</taxon>
        <taxon>Buttiauxella</taxon>
    </lineage>
</organism>
<evidence type="ECO:0000313" key="3">
    <source>
        <dbReference type="EMBL" id="OAT17142.1"/>
    </source>
</evidence>
<dbReference type="AlphaFoldDB" id="A0A1B7HNC8"/>
<keyword evidence="2" id="KW-0812">Transmembrane</keyword>
<feature type="transmembrane region" description="Helical" evidence="2">
    <location>
        <begin position="12"/>
        <end position="30"/>
    </location>
</feature>
<comment type="caution">
    <text evidence="3">The sequence shown here is derived from an EMBL/GenBank/DDBJ whole genome shotgun (WGS) entry which is preliminary data.</text>
</comment>
<feature type="coiled-coil region" evidence="1">
    <location>
        <begin position="59"/>
        <end position="96"/>
    </location>
</feature>
<reference evidence="3 4" key="1">
    <citation type="submission" date="2016-04" db="EMBL/GenBank/DDBJ databases">
        <title>ATOL: Assembling a taxonomically balanced genome-scale reconstruction of the evolutionary history of the Enterobacteriaceae.</title>
        <authorList>
            <person name="Plunkett G.III."/>
            <person name="Neeno-Eckwall E.C."/>
            <person name="Glasner J.D."/>
            <person name="Perna N.T."/>
        </authorList>
    </citation>
    <scope>NUCLEOTIDE SEQUENCE [LARGE SCALE GENOMIC DNA]</scope>
    <source>
        <strain evidence="3 4">ATCC 51604</strain>
    </source>
</reference>
<evidence type="ECO:0000256" key="1">
    <source>
        <dbReference type="SAM" id="Coils"/>
    </source>
</evidence>
<dbReference type="InterPro" id="IPR019659">
    <property type="entry name" value="DUF2514"/>
</dbReference>
<protein>
    <submittedName>
        <fullName evidence="3">Putative phage-tail assembly protein</fullName>
    </submittedName>
</protein>
<accession>A0A1B7HNC8</accession>
<sequence length="183" mass="19840">MLGIRLMKTRYAVVIGCFVVSSLGGLGFAIHHHGYLSGQSDNNQTWEIKWAKRDGKDLLELAGRQLAEREEENRRQKEKEEIVKNAEIEKQKALADVAAADAVADQLRGTLASIRHQFAASETSKLSTNAAVRYSAAETIGVLADMLTESDKRSGALARYADEAAGAGAICNSTYSAVTRVVE</sequence>
<evidence type="ECO:0000313" key="4">
    <source>
        <dbReference type="Proteomes" id="UP000078504"/>
    </source>
</evidence>
<evidence type="ECO:0000256" key="2">
    <source>
        <dbReference type="SAM" id="Phobius"/>
    </source>
</evidence>
<dbReference type="Pfam" id="PF10721">
    <property type="entry name" value="DUF2514"/>
    <property type="match status" value="1"/>
</dbReference>
<dbReference type="PATRIC" id="fig|1354253.4.peg.4504"/>